<evidence type="ECO:0000256" key="15">
    <source>
        <dbReference type="SAM" id="Phobius"/>
    </source>
</evidence>
<proteinExistence type="inferred from homology"/>
<sequence length="430" mass="45128">MSGVSPPKPWELAGVTATPTPSTSAAAMATASAVAPALPARPAALASTAVNRMGVAATGYGGYQNRLGTGYGMGSGYGSYGSYSSPYSSPYSRFGGGGYGAYSGYGGGYAGYGMGGGYGGFGGMGQDPNDPNSLMRGMENSTAATFQMIESIVGAFGSFAQMLESTFMATHSSFFAMVSVAEQFGNLRTTLGQILGIFAVIRWIRAGWAKLTGRPIPASVGELTPDAFASFTGGASGAPGHRSKSPSKKPFVIFLVAVFGLPYLMGKLIRALASKQEEEDRRRQEAMNAAAGGQSLDLADPMKKLDFCKVLYDFAPENPAVELEVKKGDLVAVLSKLDPLGNASQWWKCRTKDARIGYLPEPYLEPLVRSGQVVSAAKQITDGSTSRTQTMTASSLKNSVPIDSRTHTMTTTKPGDISLESFQKSNFFNS</sequence>
<dbReference type="GO" id="GO:1990429">
    <property type="term" value="C:peroxisomal importomer complex"/>
    <property type="evidence" value="ECO:0007669"/>
    <property type="project" value="TreeGrafter"/>
</dbReference>
<dbReference type="OrthoDB" id="10037838at2759"/>
<comment type="similarity">
    <text evidence="2">Belongs to the peroxin-13 family.</text>
</comment>
<dbReference type="PROSITE" id="PS50002">
    <property type="entry name" value="SH3"/>
    <property type="match status" value="1"/>
</dbReference>
<keyword evidence="9 15" id="KW-0472">Membrane</keyword>
<feature type="transmembrane region" description="Helical" evidence="15">
    <location>
        <begin position="251"/>
        <end position="273"/>
    </location>
</feature>
<dbReference type="CDD" id="cd11771">
    <property type="entry name" value="SH3_Pex13p_fungal"/>
    <property type="match status" value="1"/>
</dbReference>
<accession>W7HZ95</accession>
<keyword evidence="7 15" id="KW-1133">Transmembrane helix</keyword>
<feature type="domain" description="SH3" evidence="16">
    <location>
        <begin position="303"/>
        <end position="369"/>
    </location>
</feature>
<dbReference type="SUPFAM" id="SSF50044">
    <property type="entry name" value="SH3-domain"/>
    <property type="match status" value="1"/>
</dbReference>
<protein>
    <recommendedName>
        <fullName evidence="12">Peroxisomal membrane protein PEX13</fullName>
    </recommendedName>
    <alternativeName>
        <fullName evidence="11">Peroxin-13</fullName>
    </alternativeName>
</protein>
<evidence type="ECO:0000256" key="5">
    <source>
        <dbReference type="ARBA" id="ARBA00022692"/>
    </source>
</evidence>
<gene>
    <name evidence="17" type="ORF">DRE_05375</name>
</gene>
<dbReference type="InterPro" id="IPR007223">
    <property type="entry name" value="Peroxin-13_N"/>
</dbReference>
<keyword evidence="6" id="KW-0653">Protein transport</keyword>
<dbReference type="GO" id="GO:0005778">
    <property type="term" value="C:peroxisomal membrane"/>
    <property type="evidence" value="ECO:0007669"/>
    <property type="project" value="UniProtKB-SubCell"/>
</dbReference>
<dbReference type="Proteomes" id="UP000024837">
    <property type="component" value="Unassembled WGS sequence"/>
</dbReference>
<evidence type="ECO:0000256" key="10">
    <source>
        <dbReference type="ARBA" id="ARBA00023140"/>
    </source>
</evidence>
<dbReference type="EMBL" id="KI966426">
    <property type="protein sequence ID" value="EWC45517.1"/>
    <property type="molecule type" value="Genomic_DNA"/>
</dbReference>
<dbReference type="InterPro" id="IPR001452">
    <property type="entry name" value="SH3_domain"/>
</dbReference>
<organism evidence="17 18">
    <name type="scientific">Drechslerella stenobrocha 248</name>
    <dbReference type="NCBI Taxonomy" id="1043628"/>
    <lineage>
        <taxon>Eukaryota</taxon>
        <taxon>Fungi</taxon>
        <taxon>Dikarya</taxon>
        <taxon>Ascomycota</taxon>
        <taxon>Pezizomycotina</taxon>
        <taxon>Orbiliomycetes</taxon>
        <taxon>Orbiliales</taxon>
        <taxon>Orbiliaceae</taxon>
        <taxon>Drechslerella</taxon>
    </lineage>
</organism>
<dbReference type="HOGENOM" id="CLU_034386_1_2_1"/>
<evidence type="ECO:0000256" key="9">
    <source>
        <dbReference type="ARBA" id="ARBA00023136"/>
    </source>
</evidence>
<evidence type="ECO:0000256" key="4">
    <source>
        <dbReference type="ARBA" id="ARBA00022448"/>
    </source>
</evidence>
<keyword evidence="18" id="KW-1185">Reference proteome</keyword>
<dbReference type="AlphaFoldDB" id="W7HZ95"/>
<dbReference type="Gene3D" id="2.30.30.40">
    <property type="entry name" value="SH3 Domains"/>
    <property type="match status" value="1"/>
</dbReference>
<comment type="subcellular location">
    <subcellularLocation>
        <location evidence="1">Peroxisome membrane</location>
        <topology evidence="1">Single-pass membrane protein</topology>
    </subcellularLocation>
</comment>
<evidence type="ECO:0000259" key="16">
    <source>
        <dbReference type="PROSITE" id="PS50002"/>
    </source>
</evidence>
<dbReference type="GO" id="GO:0016560">
    <property type="term" value="P:protein import into peroxisome matrix, docking"/>
    <property type="evidence" value="ECO:0007669"/>
    <property type="project" value="InterPro"/>
</dbReference>
<name>W7HZ95_9PEZI</name>
<evidence type="ECO:0000256" key="8">
    <source>
        <dbReference type="ARBA" id="ARBA00023010"/>
    </source>
</evidence>
<evidence type="ECO:0000256" key="13">
    <source>
        <dbReference type="ARBA" id="ARBA00065871"/>
    </source>
</evidence>
<dbReference type="InterPro" id="IPR035463">
    <property type="entry name" value="Pex13"/>
</dbReference>
<evidence type="ECO:0000256" key="11">
    <source>
        <dbReference type="ARBA" id="ARBA00029693"/>
    </source>
</evidence>
<reference evidence="17 18" key="1">
    <citation type="submission" date="2013-05" db="EMBL/GenBank/DDBJ databases">
        <title>Drechslerella stenobrocha genome reveals carnivorous origination and mechanical trapping mechanism of predatory fungi.</title>
        <authorList>
            <person name="Liu X."/>
            <person name="Zhang W."/>
            <person name="Liu K."/>
        </authorList>
    </citation>
    <scope>NUCLEOTIDE SEQUENCE [LARGE SCALE GENOMIC DNA]</scope>
    <source>
        <strain evidence="17 18">248</strain>
    </source>
</reference>
<dbReference type="Pfam" id="PF00018">
    <property type="entry name" value="SH3_1"/>
    <property type="match status" value="1"/>
</dbReference>
<dbReference type="Pfam" id="PF04088">
    <property type="entry name" value="Peroxin-13_N"/>
    <property type="match status" value="1"/>
</dbReference>
<keyword evidence="4" id="KW-0813">Transport</keyword>
<evidence type="ECO:0000256" key="14">
    <source>
        <dbReference type="PROSITE-ProRule" id="PRU00192"/>
    </source>
</evidence>
<comment type="subunit">
    <text evidence="13">Interacts (via SH3 domain) with PEX14 (via SH3-binding motif); forming the PEX13-PEX14 docking complex.</text>
</comment>
<dbReference type="PANTHER" id="PTHR19332">
    <property type="entry name" value="PEROXISOMAL MEMBRANE PROTEIN PEX13"/>
    <property type="match status" value="1"/>
</dbReference>
<dbReference type="SMART" id="SM00326">
    <property type="entry name" value="SH3"/>
    <property type="match status" value="1"/>
</dbReference>
<evidence type="ECO:0000256" key="2">
    <source>
        <dbReference type="ARBA" id="ARBA00006033"/>
    </source>
</evidence>
<dbReference type="PANTHER" id="PTHR19332:SF1">
    <property type="entry name" value="PEROXISOMAL MEMBRANE PROTEIN PEX13"/>
    <property type="match status" value="1"/>
</dbReference>
<dbReference type="FunFam" id="2.30.30.40:FF:000128">
    <property type="entry name" value="Peroxisomal membrane protein (Pex13)"/>
    <property type="match status" value="1"/>
</dbReference>
<evidence type="ECO:0000313" key="18">
    <source>
        <dbReference type="Proteomes" id="UP000024837"/>
    </source>
</evidence>
<keyword evidence="3 14" id="KW-0728">SH3 domain</keyword>
<evidence type="ECO:0000256" key="12">
    <source>
        <dbReference type="ARBA" id="ARBA00034535"/>
    </source>
</evidence>
<evidence type="ECO:0000256" key="3">
    <source>
        <dbReference type="ARBA" id="ARBA00022443"/>
    </source>
</evidence>
<evidence type="ECO:0000313" key="17">
    <source>
        <dbReference type="EMBL" id="EWC45517.1"/>
    </source>
</evidence>
<evidence type="ECO:0000256" key="6">
    <source>
        <dbReference type="ARBA" id="ARBA00022927"/>
    </source>
</evidence>
<keyword evidence="5 15" id="KW-0812">Transmembrane</keyword>
<keyword evidence="8" id="KW-0811">Translocation</keyword>
<evidence type="ECO:0000256" key="1">
    <source>
        <dbReference type="ARBA" id="ARBA00004549"/>
    </source>
</evidence>
<evidence type="ECO:0000256" key="7">
    <source>
        <dbReference type="ARBA" id="ARBA00022989"/>
    </source>
</evidence>
<dbReference type="InterPro" id="IPR036028">
    <property type="entry name" value="SH3-like_dom_sf"/>
</dbReference>
<keyword evidence="10" id="KW-0576">Peroxisome</keyword>